<proteinExistence type="predicted"/>
<protein>
    <submittedName>
        <fullName evidence="1">Uncharacterized protein</fullName>
    </submittedName>
</protein>
<evidence type="ECO:0000313" key="1">
    <source>
        <dbReference type="EMBL" id="KAK3768377.1"/>
    </source>
</evidence>
<reference evidence="1" key="1">
    <citation type="journal article" date="2023" name="G3 (Bethesda)">
        <title>A reference genome for the long-term kleptoplast-retaining sea slug Elysia crispata morphotype clarki.</title>
        <authorList>
            <person name="Eastman K.E."/>
            <person name="Pendleton A.L."/>
            <person name="Shaikh M.A."/>
            <person name="Suttiyut T."/>
            <person name="Ogas R."/>
            <person name="Tomko P."/>
            <person name="Gavelis G."/>
            <person name="Widhalm J.R."/>
            <person name="Wisecaver J.H."/>
        </authorList>
    </citation>
    <scope>NUCLEOTIDE SEQUENCE</scope>
    <source>
        <strain evidence="1">ECLA1</strain>
    </source>
</reference>
<sequence>MKTCRRLKPVLTGEAQRATQKLTVCAGWSSPSTVSLLHACRQSLGAADMNWTKSQQIGAGKRRVPSLLIKSPSLSWSCLACDRAHAWSVWMSPGQLEGSIAPQPWTVISPEQQKTGTSGFPALKDDPGAHNTRLLLQSSARRGIIRDPRSVIRRLAVLEHALVELSPRGRPPNVSPDLPGR</sequence>
<dbReference type="EMBL" id="JAWDGP010004062">
    <property type="protein sequence ID" value="KAK3768377.1"/>
    <property type="molecule type" value="Genomic_DNA"/>
</dbReference>
<name>A0AAE1DFA9_9GAST</name>
<organism evidence="1 2">
    <name type="scientific">Elysia crispata</name>
    <name type="common">lettuce slug</name>
    <dbReference type="NCBI Taxonomy" id="231223"/>
    <lineage>
        <taxon>Eukaryota</taxon>
        <taxon>Metazoa</taxon>
        <taxon>Spiralia</taxon>
        <taxon>Lophotrochozoa</taxon>
        <taxon>Mollusca</taxon>
        <taxon>Gastropoda</taxon>
        <taxon>Heterobranchia</taxon>
        <taxon>Euthyneura</taxon>
        <taxon>Panpulmonata</taxon>
        <taxon>Sacoglossa</taxon>
        <taxon>Placobranchoidea</taxon>
        <taxon>Plakobranchidae</taxon>
        <taxon>Elysia</taxon>
    </lineage>
</organism>
<gene>
    <name evidence="1" type="ORF">RRG08_031165</name>
</gene>
<accession>A0AAE1DFA9</accession>
<evidence type="ECO:0000313" key="2">
    <source>
        <dbReference type="Proteomes" id="UP001283361"/>
    </source>
</evidence>
<comment type="caution">
    <text evidence="1">The sequence shown here is derived from an EMBL/GenBank/DDBJ whole genome shotgun (WGS) entry which is preliminary data.</text>
</comment>
<keyword evidence="2" id="KW-1185">Reference proteome</keyword>
<dbReference type="Proteomes" id="UP001283361">
    <property type="component" value="Unassembled WGS sequence"/>
</dbReference>
<dbReference type="AlphaFoldDB" id="A0AAE1DFA9"/>